<evidence type="ECO:0000259" key="14">
    <source>
        <dbReference type="PROSITE" id="PS50255"/>
    </source>
</evidence>
<evidence type="ECO:0000256" key="10">
    <source>
        <dbReference type="ARBA" id="ARBA00023136"/>
    </source>
</evidence>
<dbReference type="AlphaFoldDB" id="A0AAX4HBH2"/>
<keyword evidence="6" id="KW-0256">Endoplasmic reticulum</keyword>
<name>A0AAX4HBH2_9ASCO</name>
<keyword evidence="7" id="KW-0492">Microsome</keyword>
<keyword evidence="2" id="KW-0813">Transport</keyword>
<dbReference type="Proteomes" id="UP001338582">
    <property type="component" value="Chromosome 3"/>
</dbReference>
<dbReference type="FunFam" id="3.10.120.10:FF:000002">
    <property type="entry name" value="Cytochrome b5 type B"/>
    <property type="match status" value="1"/>
</dbReference>
<dbReference type="InterPro" id="IPR018506">
    <property type="entry name" value="Cyt_B5_heme-BS"/>
</dbReference>
<keyword evidence="9 13" id="KW-0408">Iron</keyword>
<evidence type="ECO:0000313" key="15">
    <source>
        <dbReference type="EMBL" id="WPK25227.1"/>
    </source>
</evidence>
<keyword evidence="4 13" id="KW-0812">Transmembrane</keyword>
<dbReference type="PROSITE" id="PS00191">
    <property type="entry name" value="CYTOCHROME_B5_1"/>
    <property type="match status" value="1"/>
</dbReference>
<feature type="transmembrane region" description="Helical" evidence="13">
    <location>
        <begin position="102"/>
        <end position="122"/>
    </location>
</feature>
<evidence type="ECO:0000256" key="1">
    <source>
        <dbReference type="ARBA" id="ARBA00004131"/>
    </source>
</evidence>
<proteinExistence type="inferred from homology"/>
<evidence type="ECO:0000256" key="11">
    <source>
        <dbReference type="ARBA" id="ARBA00037877"/>
    </source>
</evidence>
<dbReference type="EMBL" id="CP138896">
    <property type="protein sequence ID" value="WPK25227.1"/>
    <property type="molecule type" value="Genomic_DNA"/>
</dbReference>
<dbReference type="GO" id="GO:0016126">
    <property type="term" value="P:sterol biosynthetic process"/>
    <property type="evidence" value="ECO:0007669"/>
    <property type="project" value="TreeGrafter"/>
</dbReference>
<dbReference type="InterPro" id="IPR050668">
    <property type="entry name" value="Cytochrome_b5"/>
</dbReference>
<organism evidence="15 16">
    <name type="scientific">Australozyma saopauloensis</name>
    <dbReference type="NCBI Taxonomy" id="291208"/>
    <lineage>
        <taxon>Eukaryota</taxon>
        <taxon>Fungi</taxon>
        <taxon>Dikarya</taxon>
        <taxon>Ascomycota</taxon>
        <taxon>Saccharomycotina</taxon>
        <taxon>Pichiomycetes</taxon>
        <taxon>Metschnikowiaceae</taxon>
        <taxon>Australozyma</taxon>
    </lineage>
</organism>
<keyword evidence="5 13" id="KW-0479">Metal-binding</keyword>
<dbReference type="GO" id="GO:0046872">
    <property type="term" value="F:metal ion binding"/>
    <property type="evidence" value="ECO:0007669"/>
    <property type="project" value="UniProtKB-UniRule"/>
</dbReference>
<keyword evidence="3 13" id="KW-0349">Heme</keyword>
<evidence type="ECO:0000256" key="7">
    <source>
        <dbReference type="ARBA" id="ARBA00022848"/>
    </source>
</evidence>
<dbReference type="KEGG" id="asau:88173598"/>
<dbReference type="GO" id="GO:0020037">
    <property type="term" value="F:heme binding"/>
    <property type="evidence" value="ECO:0007669"/>
    <property type="project" value="UniProtKB-UniRule"/>
</dbReference>
<dbReference type="PRINTS" id="PR00363">
    <property type="entry name" value="CYTOCHROMEB5"/>
</dbReference>
<dbReference type="SUPFAM" id="SSF55856">
    <property type="entry name" value="Cytochrome b5-like heme/steroid binding domain"/>
    <property type="match status" value="1"/>
</dbReference>
<evidence type="ECO:0000256" key="9">
    <source>
        <dbReference type="ARBA" id="ARBA00023004"/>
    </source>
</evidence>
<comment type="similarity">
    <text evidence="12 13">Belongs to the cytochrome b5 family.</text>
</comment>
<protein>
    <recommendedName>
        <fullName evidence="14">Cytochrome b5 heme-binding domain-containing protein</fullName>
    </recommendedName>
</protein>
<evidence type="ECO:0000256" key="12">
    <source>
        <dbReference type="ARBA" id="ARBA00038168"/>
    </source>
</evidence>
<evidence type="ECO:0000256" key="2">
    <source>
        <dbReference type="ARBA" id="ARBA00022448"/>
    </source>
</evidence>
<accession>A0AAX4HBH2</accession>
<reference evidence="15 16" key="1">
    <citation type="submission" date="2023-10" db="EMBL/GenBank/DDBJ databases">
        <title>Draft Genome Sequence of Candida saopaulonensis from a very Premature Infant with Sepsis.</title>
        <authorList>
            <person name="Ning Y."/>
            <person name="Dai R."/>
            <person name="Xiao M."/>
            <person name="Xu Y."/>
            <person name="Yan Q."/>
            <person name="Zhang L."/>
        </authorList>
    </citation>
    <scope>NUCLEOTIDE SEQUENCE [LARGE SCALE GENOMIC DNA]</scope>
    <source>
        <strain evidence="15 16">19XY460</strain>
    </source>
</reference>
<sequence>MSDVKTYTMDEVSKHNTADDLWIVYNGQVYDVTKYLDEHPGGEEVILDCAGTDATEAFNDIGHSDDAHDILKGLLLGKLEGGVTVQQKGVTTGSGSSDVSGLPTPLIAIGVLAVAAGVYFYMQ</sequence>
<keyword evidence="13" id="KW-1133">Transmembrane helix</keyword>
<dbReference type="PANTHER" id="PTHR19359:SF150">
    <property type="entry name" value="CYTOCHROME B5"/>
    <property type="match status" value="1"/>
</dbReference>
<dbReference type="Pfam" id="PF00173">
    <property type="entry name" value="Cyt-b5"/>
    <property type="match status" value="1"/>
</dbReference>
<evidence type="ECO:0000256" key="4">
    <source>
        <dbReference type="ARBA" id="ARBA00022692"/>
    </source>
</evidence>
<dbReference type="PROSITE" id="PS50255">
    <property type="entry name" value="CYTOCHROME_B5_2"/>
    <property type="match status" value="1"/>
</dbReference>
<gene>
    <name evidence="15" type="ORF">PUMCH_002533</name>
</gene>
<evidence type="ECO:0000256" key="8">
    <source>
        <dbReference type="ARBA" id="ARBA00022982"/>
    </source>
</evidence>
<keyword evidence="8" id="KW-0249">Electron transport</keyword>
<keyword evidence="10 13" id="KW-0472">Membrane</keyword>
<dbReference type="RefSeq" id="XP_062877610.1">
    <property type="nucleotide sequence ID" value="XM_063021540.1"/>
</dbReference>
<comment type="subcellular location">
    <subcellularLocation>
        <location evidence="1">Endoplasmic reticulum membrane</location>
        <topology evidence="1">Single-pass membrane protein</topology>
        <orientation evidence="1">Cytoplasmic side</orientation>
    </subcellularLocation>
    <subcellularLocation>
        <location evidence="11">Microsome membrane</location>
        <topology evidence="11">Single-pass membrane protein</topology>
        <orientation evidence="11">Cytoplasmic side</orientation>
    </subcellularLocation>
</comment>
<dbReference type="InterPro" id="IPR036400">
    <property type="entry name" value="Cyt_B5-like_heme/steroid_sf"/>
</dbReference>
<dbReference type="InterPro" id="IPR001199">
    <property type="entry name" value="Cyt_B5-like_heme/steroid-bd"/>
</dbReference>
<dbReference type="GeneID" id="88173598"/>
<keyword evidence="16" id="KW-1185">Reference proteome</keyword>
<dbReference type="GO" id="GO:0005789">
    <property type="term" value="C:endoplasmic reticulum membrane"/>
    <property type="evidence" value="ECO:0007669"/>
    <property type="project" value="UniProtKB-SubCell"/>
</dbReference>
<evidence type="ECO:0000256" key="6">
    <source>
        <dbReference type="ARBA" id="ARBA00022824"/>
    </source>
</evidence>
<dbReference type="SMART" id="SM01117">
    <property type="entry name" value="Cyt-b5"/>
    <property type="match status" value="1"/>
</dbReference>
<feature type="domain" description="Cytochrome b5 heme-binding" evidence="14">
    <location>
        <begin position="4"/>
        <end position="80"/>
    </location>
</feature>
<evidence type="ECO:0000256" key="3">
    <source>
        <dbReference type="ARBA" id="ARBA00022617"/>
    </source>
</evidence>
<evidence type="ECO:0000313" key="16">
    <source>
        <dbReference type="Proteomes" id="UP001338582"/>
    </source>
</evidence>
<evidence type="ECO:0000256" key="5">
    <source>
        <dbReference type="ARBA" id="ARBA00022723"/>
    </source>
</evidence>
<dbReference type="Gene3D" id="3.10.120.10">
    <property type="entry name" value="Cytochrome b5-like heme/steroid binding domain"/>
    <property type="match status" value="1"/>
</dbReference>
<evidence type="ECO:0000256" key="13">
    <source>
        <dbReference type="RuleBase" id="RU362121"/>
    </source>
</evidence>
<dbReference type="PANTHER" id="PTHR19359">
    <property type="entry name" value="CYTOCHROME B5"/>
    <property type="match status" value="1"/>
</dbReference>